<keyword evidence="1" id="KW-0560">Oxidoreductase</keyword>
<dbReference type="InterPro" id="IPR002364">
    <property type="entry name" value="Quin_OxRdtase/zeta-crystal_CS"/>
</dbReference>
<keyword evidence="4" id="KW-1185">Reference proteome</keyword>
<dbReference type="Gene3D" id="3.40.50.720">
    <property type="entry name" value="NAD(P)-binding Rossmann-like Domain"/>
    <property type="match status" value="1"/>
</dbReference>
<evidence type="ECO:0000259" key="2">
    <source>
        <dbReference type="SMART" id="SM00829"/>
    </source>
</evidence>
<dbReference type="SUPFAM" id="SSF51735">
    <property type="entry name" value="NAD(P)-binding Rossmann-fold domains"/>
    <property type="match status" value="1"/>
</dbReference>
<dbReference type="PROSITE" id="PS01162">
    <property type="entry name" value="QOR_ZETA_CRYSTAL"/>
    <property type="match status" value="1"/>
</dbReference>
<dbReference type="InterPro" id="IPR050700">
    <property type="entry name" value="YIM1/Zinc_Alcohol_DH_Fams"/>
</dbReference>
<dbReference type="GO" id="GO:0008270">
    <property type="term" value="F:zinc ion binding"/>
    <property type="evidence" value="ECO:0007669"/>
    <property type="project" value="InterPro"/>
</dbReference>
<evidence type="ECO:0000256" key="1">
    <source>
        <dbReference type="ARBA" id="ARBA00023002"/>
    </source>
</evidence>
<dbReference type="PANTHER" id="PTHR11695">
    <property type="entry name" value="ALCOHOL DEHYDROGENASE RELATED"/>
    <property type="match status" value="1"/>
</dbReference>
<feature type="domain" description="Enoyl reductase (ER)" evidence="2">
    <location>
        <begin position="12"/>
        <end position="307"/>
    </location>
</feature>
<dbReference type="AlphaFoldDB" id="A0A1H7FJT7"/>
<dbReference type="OrthoDB" id="9792321at2"/>
<dbReference type="Pfam" id="PF13602">
    <property type="entry name" value="ADH_zinc_N_2"/>
    <property type="match status" value="1"/>
</dbReference>
<dbReference type="SUPFAM" id="SSF50129">
    <property type="entry name" value="GroES-like"/>
    <property type="match status" value="1"/>
</dbReference>
<dbReference type="PANTHER" id="PTHR11695:SF294">
    <property type="entry name" value="RETICULON-4-INTERACTING PROTEIN 1, MITOCHONDRIAL"/>
    <property type="match status" value="1"/>
</dbReference>
<sequence>MTVTAVRVHRFTEPETLRIERIAAPTPEPGSAVVRVEVASVNPVDWKTAEGKYAPVGEDKLPIVLGRDLAGTIAEVGNDLDGWSVGDRVCAFIDQARGAQAEQVLVTAGELVRIPDGIESEVAGALPLAAMTAWQGLFDHGELREGQRVLIHGAAGGVGHLAVQFARWKNCTIFATASGDDLDFVRALGADTAIDYEAERFEDIATDLDLVFDTQGGETQQRSFTTLKPGGILVSTLEPDEAAAAAHGVRTVPRWHATPDAAALGHVLDLVAQGTVRVEIARRFGLDDVEAAHRFARTDHPRGKVVLTV</sequence>
<dbReference type="RefSeq" id="WP_093002190.1">
    <property type="nucleotide sequence ID" value="NZ_FNZZ01000001.1"/>
</dbReference>
<accession>A0A1H7FJT7</accession>
<dbReference type="GO" id="GO:0016491">
    <property type="term" value="F:oxidoreductase activity"/>
    <property type="evidence" value="ECO:0007669"/>
    <property type="project" value="UniProtKB-KW"/>
</dbReference>
<dbReference type="Gene3D" id="3.90.180.10">
    <property type="entry name" value="Medium-chain alcohol dehydrogenases, catalytic domain"/>
    <property type="match status" value="1"/>
</dbReference>
<dbReference type="InterPro" id="IPR013154">
    <property type="entry name" value="ADH-like_N"/>
</dbReference>
<dbReference type="InterPro" id="IPR011032">
    <property type="entry name" value="GroES-like_sf"/>
</dbReference>
<dbReference type="InterPro" id="IPR036291">
    <property type="entry name" value="NAD(P)-bd_dom_sf"/>
</dbReference>
<reference evidence="4" key="1">
    <citation type="submission" date="2016-10" db="EMBL/GenBank/DDBJ databases">
        <authorList>
            <person name="Varghese N."/>
            <person name="Submissions S."/>
        </authorList>
    </citation>
    <scope>NUCLEOTIDE SEQUENCE [LARGE SCALE GENOMIC DNA]</scope>
    <source>
        <strain evidence="4">JS21-1</strain>
    </source>
</reference>
<dbReference type="InterPro" id="IPR020843">
    <property type="entry name" value="ER"/>
</dbReference>
<dbReference type="CDD" id="cd05289">
    <property type="entry name" value="MDR_like_2"/>
    <property type="match status" value="1"/>
</dbReference>
<evidence type="ECO:0000313" key="3">
    <source>
        <dbReference type="EMBL" id="SEK24692.1"/>
    </source>
</evidence>
<protein>
    <submittedName>
        <fullName evidence="3">NADPH:quinone reductase</fullName>
    </submittedName>
</protein>
<dbReference type="SMART" id="SM00829">
    <property type="entry name" value="PKS_ER"/>
    <property type="match status" value="1"/>
</dbReference>
<evidence type="ECO:0000313" key="4">
    <source>
        <dbReference type="Proteomes" id="UP000199214"/>
    </source>
</evidence>
<dbReference type="Pfam" id="PF08240">
    <property type="entry name" value="ADH_N"/>
    <property type="match status" value="1"/>
</dbReference>
<proteinExistence type="predicted"/>
<dbReference type="Proteomes" id="UP000199214">
    <property type="component" value="Unassembled WGS sequence"/>
</dbReference>
<name>A0A1H7FJT7_9SPHN</name>
<gene>
    <name evidence="3" type="ORF">SAMN05216382_0038</name>
</gene>
<organism evidence="3 4">
    <name type="scientific">Sphingomonas palmae</name>
    <dbReference type="NCBI Taxonomy" id="1855283"/>
    <lineage>
        <taxon>Bacteria</taxon>
        <taxon>Pseudomonadati</taxon>
        <taxon>Pseudomonadota</taxon>
        <taxon>Alphaproteobacteria</taxon>
        <taxon>Sphingomonadales</taxon>
        <taxon>Sphingomonadaceae</taxon>
        <taxon>Sphingomonas</taxon>
    </lineage>
</organism>
<dbReference type="EMBL" id="FNZZ01000001">
    <property type="protein sequence ID" value="SEK24692.1"/>
    <property type="molecule type" value="Genomic_DNA"/>
</dbReference>
<dbReference type="STRING" id="1855283.SAMN05216382_0038"/>